<evidence type="ECO:0000313" key="1">
    <source>
        <dbReference type="EMBL" id="KAL3693429.1"/>
    </source>
</evidence>
<keyword evidence="2" id="KW-1185">Reference proteome</keyword>
<comment type="caution">
    <text evidence="1">The sequence shown here is derived from an EMBL/GenBank/DDBJ whole genome shotgun (WGS) entry which is preliminary data.</text>
</comment>
<dbReference type="EMBL" id="JBJQOH010000003">
    <property type="protein sequence ID" value="KAL3693429.1"/>
    <property type="molecule type" value="Genomic_DNA"/>
</dbReference>
<name>A0ABD3HS77_9MARC</name>
<dbReference type="AlphaFoldDB" id="A0ABD3HS77"/>
<organism evidence="1 2">
    <name type="scientific">Riccia sorocarpa</name>
    <dbReference type="NCBI Taxonomy" id="122646"/>
    <lineage>
        <taxon>Eukaryota</taxon>
        <taxon>Viridiplantae</taxon>
        <taxon>Streptophyta</taxon>
        <taxon>Embryophyta</taxon>
        <taxon>Marchantiophyta</taxon>
        <taxon>Marchantiopsida</taxon>
        <taxon>Marchantiidae</taxon>
        <taxon>Marchantiales</taxon>
        <taxon>Ricciaceae</taxon>
        <taxon>Riccia</taxon>
    </lineage>
</organism>
<protein>
    <submittedName>
        <fullName evidence="1">Uncharacterized protein</fullName>
    </submittedName>
</protein>
<dbReference type="Proteomes" id="UP001633002">
    <property type="component" value="Unassembled WGS sequence"/>
</dbReference>
<evidence type="ECO:0000313" key="2">
    <source>
        <dbReference type="Proteomes" id="UP001633002"/>
    </source>
</evidence>
<proteinExistence type="predicted"/>
<sequence length="91" mass="10349">MVGRKLSKTFETADCVQVPQRAEVQLGGFFSNVLICYSQFVRGEIRLALDLVESVDEFVTERFEDFASRDPFSEGGSISLDFEVTGWFHFI</sequence>
<accession>A0ABD3HS77</accession>
<gene>
    <name evidence="1" type="ORF">R1sor_007080</name>
</gene>
<reference evidence="1 2" key="1">
    <citation type="submission" date="2024-09" db="EMBL/GenBank/DDBJ databases">
        <title>Chromosome-scale assembly of Riccia sorocarpa.</title>
        <authorList>
            <person name="Paukszto L."/>
        </authorList>
    </citation>
    <scope>NUCLEOTIDE SEQUENCE [LARGE SCALE GENOMIC DNA]</scope>
    <source>
        <strain evidence="1">LP-2024</strain>
        <tissue evidence="1">Aerial parts of the thallus</tissue>
    </source>
</reference>